<keyword evidence="5" id="KW-1185">Reference proteome</keyword>
<evidence type="ECO:0000313" key="2">
    <source>
        <dbReference type="EMBL" id="KAA9020784.1"/>
    </source>
</evidence>
<evidence type="ECO:0000313" key="4">
    <source>
        <dbReference type="Proteomes" id="UP000325933"/>
    </source>
</evidence>
<protein>
    <submittedName>
        <fullName evidence="3">Uncharacterized protein</fullName>
    </submittedName>
</protein>
<dbReference type="AlphaFoldDB" id="A0A5J5I7I3"/>
<evidence type="ECO:0000313" key="5">
    <source>
        <dbReference type="Proteomes" id="UP000326364"/>
    </source>
</evidence>
<sequence length="110" mass="12182">MENRSLIERLARHLAAAQPDAWPARVEDAASILALIKEPDAAMRASGDTEIWSLMIDAALRERWSLPQAGAHEDDAGGSDEEGEIRLTRDAVSHDRADWVHLHHGQEQKA</sequence>
<evidence type="ECO:0000313" key="3">
    <source>
        <dbReference type="EMBL" id="KAA9033111.1"/>
    </source>
</evidence>
<accession>A0A5J5I7I3</accession>
<feature type="region of interest" description="Disordered" evidence="1">
    <location>
        <begin position="67"/>
        <end position="90"/>
    </location>
</feature>
<dbReference type="Proteomes" id="UP000326364">
    <property type="component" value="Unassembled WGS sequence"/>
</dbReference>
<dbReference type="RefSeq" id="WP_150424621.1">
    <property type="nucleotide sequence ID" value="NZ_VYQA01000002.1"/>
</dbReference>
<reference evidence="4 5" key="1">
    <citation type="submission" date="2019-09" db="EMBL/GenBank/DDBJ databases">
        <authorList>
            <person name="Feng G."/>
        </authorList>
    </citation>
    <scope>NUCLEOTIDE SEQUENCE [LARGE SCALE GENOMIC DNA]</scope>
    <source>
        <strain evidence="3 4">KACC 19283</strain>
        <strain evidence="2 5">KACC 19284</strain>
    </source>
</reference>
<organism evidence="3 4">
    <name type="scientific">Sphingobium limneticum</name>
    <dbReference type="NCBI Taxonomy" id="1007511"/>
    <lineage>
        <taxon>Bacteria</taxon>
        <taxon>Pseudomonadati</taxon>
        <taxon>Pseudomonadota</taxon>
        <taxon>Alphaproteobacteria</taxon>
        <taxon>Sphingomonadales</taxon>
        <taxon>Sphingomonadaceae</taxon>
        <taxon>Sphingobium</taxon>
    </lineage>
</organism>
<dbReference type="Proteomes" id="UP000325933">
    <property type="component" value="Unassembled WGS sequence"/>
</dbReference>
<comment type="caution">
    <text evidence="3">The sequence shown here is derived from an EMBL/GenBank/DDBJ whole genome shotgun (WGS) entry which is preliminary data.</text>
</comment>
<dbReference type="EMBL" id="VYQA01000002">
    <property type="protein sequence ID" value="KAA9033111.1"/>
    <property type="molecule type" value="Genomic_DNA"/>
</dbReference>
<gene>
    <name evidence="3" type="ORF">F4U95_03730</name>
    <name evidence="2" type="ORF">F4U96_03730</name>
</gene>
<proteinExistence type="predicted"/>
<dbReference type="EMBL" id="VYQB01000002">
    <property type="protein sequence ID" value="KAA9020784.1"/>
    <property type="molecule type" value="Genomic_DNA"/>
</dbReference>
<name>A0A5J5I7I3_9SPHN</name>
<evidence type="ECO:0000256" key="1">
    <source>
        <dbReference type="SAM" id="MobiDB-lite"/>
    </source>
</evidence>